<keyword evidence="4" id="KW-1185">Reference proteome</keyword>
<dbReference type="InterPro" id="IPR001763">
    <property type="entry name" value="Rhodanese-like_dom"/>
</dbReference>
<feature type="transmembrane region" description="Helical" evidence="1">
    <location>
        <begin position="12"/>
        <end position="29"/>
    </location>
</feature>
<dbReference type="GO" id="GO:0016740">
    <property type="term" value="F:transferase activity"/>
    <property type="evidence" value="ECO:0007669"/>
    <property type="project" value="UniProtKB-KW"/>
</dbReference>
<dbReference type="Pfam" id="PF00581">
    <property type="entry name" value="Rhodanese"/>
    <property type="match status" value="1"/>
</dbReference>
<reference evidence="3 4" key="1">
    <citation type="submission" date="2016-04" db="EMBL/GenBank/DDBJ databases">
        <title>Complete Genome Sequence of Halotalea alkalilenta IHB B 13600.</title>
        <authorList>
            <person name="Swarnkar M.K."/>
            <person name="Sharma A."/>
            <person name="Kaushal K."/>
            <person name="Soni R."/>
            <person name="Rana S."/>
            <person name="Singh A.K."/>
            <person name="Gulati A."/>
        </authorList>
    </citation>
    <scope>NUCLEOTIDE SEQUENCE [LARGE SCALE GENOMIC DNA]</scope>
    <source>
        <strain evidence="3 4">IHB B 13600</strain>
    </source>
</reference>
<keyword evidence="1" id="KW-0472">Membrane</keyword>
<evidence type="ECO:0000256" key="1">
    <source>
        <dbReference type="SAM" id="Phobius"/>
    </source>
</evidence>
<keyword evidence="1" id="KW-0812">Transmembrane</keyword>
<name>A0A172YBZ7_9GAMM</name>
<dbReference type="STRING" id="376489.A5892_03430"/>
<dbReference type="PANTHER" id="PTHR43031">
    <property type="entry name" value="FAD-DEPENDENT OXIDOREDUCTASE"/>
    <property type="match status" value="1"/>
</dbReference>
<evidence type="ECO:0000313" key="3">
    <source>
        <dbReference type="EMBL" id="ANF56632.1"/>
    </source>
</evidence>
<dbReference type="EMBL" id="CP015243">
    <property type="protein sequence ID" value="ANF56632.1"/>
    <property type="molecule type" value="Genomic_DNA"/>
</dbReference>
<dbReference type="SUPFAM" id="SSF52821">
    <property type="entry name" value="Rhodanese/Cell cycle control phosphatase"/>
    <property type="match status" value="1"/>
</dbReference>
<proteinExistence type="predicted"/>
<dbReference type="KEGG" id="haa:A5892_03430"/>
<dbReference type="InterPro" id="IPR036873">
    <property type="entry name" value="Rhodanese-like_dom_sf"/>
</dbReference>
<dbReference type="RefSeq" id="WP_027350140.1">
    <property type="nucleotide sequence ID" value="NZ_CP015243.1"/>
</dbReference>
<sequence>MIEQLFEFASRHPLLVGGFLAVLLVWILYEVRRSSANVVSSSEATRLINREDAIVIDLREPKEFKAGHISGARNIPDARLESRLSELDKFKDKPVILVCKTGQSSAAAAAKLDKAGFTRVTRLRGGISQWQADDLPTVTK</sequence>
<organism evidence="3 4">
    <name type="scientific">Halotalea alkalilenta</name>
    <dbReference type="NCBI Taxonomy" id="376489"/>
    <lineage>
        <taxon>Bacteria</taxon>
        <taxon>Pseudomonadati</taxon>
        <taxon>Pseudomonadota</taxon>
        <taxon>Gammaproteobacteria</taxon>
        <taxon>Oceanospirillales</taxon>
        <taxon>Halomonadaceae</taxon>
        <taxon>Halotalea</taxon>
    </lineage>
</organism>
<gene>
    <name evidence="3" type="ORF">A5892_03430</name>
</gene>
<dbReference type="CDD" id="cd00158">
    <property type="entry name" value="RHOD"/>
    <property type="match status" value="1"/>
</dbReference>
<dbReference type="Gene3D" id="3.40.250.10">
    <property type="entry name" value="Rhodanese-like domain"/>
    <property type="match status" value="1"/>
</dbReference>
<dbReference type="PANTHER" id="PTHR43031:SF18">
    <property type="entry name" value="RHODANESE-RELATED SULFURTRANSFERASES"/>
    <property type="match status" value="1"/>
</dbReference>
<dbReference type="Proteomes" id="UP000077875">
    <property type="component" value="Chromosome"/>
</dbReference>
<evidence type="ECO:0000313" key="4">
    <source>
        <dbReference type="Proteomes" id="UP000077875"/>
    </source>
</evidence>
<dbReference type="AlphaFoldDB" id="A0A172YBZ7"/>
<dbReference type="PROSITE" id="PS50206">
    <property type="entry name" value="RHODANESE_3"/>
    <property type="match status" value="1"/>
</dbReference>
<protein>
    <submittedName>
        <fullName evidence="3">Sulfurtransferase</fullName>
    </submittedName>
</protein>
<evidence type="ECO:0000259" key="2">
    <source>
        <dbReference type="PROSITE" id="PS50206"/>
    </source>
</evidence>
<feature type="domain" description="Rhodanese" evidence="2">
    <location>
        <begin position="49"/>
        <end position="139"/>
    </location>
</feature>
<accession>A0A172YBZ7</accession>
<keyword evidence="1" id="KW-1133">Transmembrane helix</keyword>
<keyword evidence="3" id="KW-0808">Transferase</keyword>
<dbReference type="InterPro" id="IPR050229">
    <property type="entry name" value="GlpE_sulfurtransferase"/>
</dbReference>
<dbReference type="SMART" id="SM00450">
    <property type="entry name" value="RHOD"/>
    <property type="match status" value="1"/>
</dbReference>